<feature type="transmembrane region" description="Helical" evidence="5">
    <location>
        <begin position="21"/>
        <end position="41"/>
    </location>
</feature>
<keyword evidence="2 5" id="KW-0812">Transmembrane</keyword>
<dbReference type="EMBL" id="JAUSTR010000016">
    <property type="protein sequence ID" value="MDQ0163473.1"/>
    <property type="molecule type" value="Genomic_DNA"/>
</dbReference>
<evidence type="ECO:0000256" key="4">
    <source>
        <dbReference type="ARBA" id="ARBA00023136"/>
    </source>
</evidence>
<comment type="subcellular location">
    <subcellularLocation>
        <location evidence="1">Cell membrane</location>
        <topology evidence="1">Multi-pass membrane protein</topology>
    </subcellularLocation>
</comment>
<comment type="caution">
    <text evidence="7">The sequence shown here is derived from an EMBL/GenBank/DDBJ whole genome shotgun (WGS) entry which is preliminary data.</text>
</comment>
<keyword evidence="4 5" id="KW-0472">Membrane</keyword>
<feature type="transmembrane region" description="Helical" evidence="5">
    <location>
        <begin position="47"/>
        <end position="67"/>
    </location>
</feature>
<feature type="domain" description="YdbS-like PH" evidence="6">
    <location>
        <begin position="74"/>
        <end position="148"/>
    </location>
</feature>
<protein>
    <submittedName>
        <fullName evidence="7">Membrane protein YdbS with pleckstrin-like domain</fullName>
    </submittedName>
</protein>
<dbReference type="InterPro" id="IPR005182">
    <property type="entry name" value="YdbS-like_PH"/>
</dbReference>
<evidence type="ECO:0000256" key="2">
    <source>
        <dbReference type="ARBA" id="ARBA00022692"/>
    </source>
</evidence>
<gene>
    <name evidence="7" type="ORF">J2S06_002556</name>
</gene>
<dbReference type="Pfam" id="PF03703">
    <property type="entry name" value="bPH_2"/>
    <property type="match status" value="1"/>
</dbReference>
<evidence type="ECO:0000256" key="5">
    <source>
        <dbReference type="SAM" id="Phobius"/>
    </source>
</evidence>
<dbReference type="PANTHER" id="PTHR34473:SF2">
    <property type="entry name" value="UPF0699 TRANSMEMBRANE PROTEIN YDBT"/>
    <property type="match status" value="1"/>
</dbReference>
<evidence type="ECO:0000259" key="6">
    <source>
        <dbReference type="Pfam" id="PF03703"/>
    </source>
</evidence>
<evidence type="ECO:0000313" key="8">
    <source>
        <dbReference type="Proteomes" id="UP001225646"/>
    </source>
</evidence>
<dbReference type="PANTHER" id="PTHR34473">
    <property type="entry name" value="UPF0699 TRANSMEMBRANE PROTEIN YDBS"/>
    <property type="match status" value="1"/>
</dbReference>
<proteinExistence type="predicted"/>
<keyword evidence="8" id="KW-1185">Reference proteome</keyword>
<evidence type="ECO:0000313" key="7">
    <source>
        <dbReference type="EMBL" id="MDQ0163473.1"/>
    </source>
</evidence>
<accession>A0ABT9VR78</accession>
<reference evidence="7 8" key="1">
    <citation type="submission" date="2023-07" db="EMBL/GenBank/DDBJ databases">
        <title>Genomic Encyclopedia of Type Strains, Phase IV (KMG-IV): sequencing the most valuable type-strain genomes for metagenomic binning, comparative biology and taxonomic classification.</title>
        <authorList>
            <person name="Goeker M."/>
        </authorList>
    </citation>
    <scope>NUCLEOTIDE SEQUENCE [LARGE SCALE GENOMIC DNA]</scope>
    <source>
        <strain evidence="7 8">DSM 19092</strain>
    </source>
</reference>
<dbReference type="RefSeq" id="WP_419152547.1">
    <property type="nucleotide sequence ID" value="NZ_JAUSTR010000016.1"/>
</dbReference>
<keyword evidence="3 5" id="KW-1133">Transmembrane helix</keyword>
<evidence type="ECO:0000256" key="3">
    <source>
        <dbReference type="ARBA" id="ARBA00022989"/>
    </source>
</evidence>
<evidence type="ECO:0000256" key="1">
    <source>
        <dbReference type="ARBA" id="ARBA00004651"/>
    </source>
</evidence>
<dbReference type="Proteomes" id="UP001225646">
    <property type="component" value="Unassembled WGS sequence"/>
</dbReference>
<organism evidence="7 8">
    <name type="scientific">Aeribacillus alveayuensis</name>
    <dbReference type="NCBI Taxonomy" id="279215"/>
    <lineage>
        <taxon>Bacteria</taxon>
        <taxon>Bacillati</taxon>
        <taxon>Bacillota</taxon>
        <taxon>Bacilli</taxon>
        <taxon>Bacillales</taxon>
        <taxon>Bacillaceae</taxon>
        <taxon>Aeribacillus</taxon>
    </lineage>
</organism>
<name>A0ABT9VR78_9BACI</name>
<dbReference type="InterPro" id="IPR036640">
    <property type="entry name" value="ABC1_TM_sf"/>
</dbReference>
<sequence>MRKEPDNRLSPKALTVWRINASIIGLFLLIFIMGLTGLVIIFAWPKWILLIFGAVLVLYIVVGIIYIPKIRMKVWRYEVHEHEIELQNGVFVIKRVLIPMVRVQHVDTTQGPILRKYKLATVTISTAATTHEIPALQLEEADQLRDYISKLAREAKEDV</sequence>
<dbReference type="SUPFAM" id="SSF90123">
    <property type="entry name" value="ABC transporter transmembrane region"/>
    <property type="match status" value="1"/>
</dbReference>